<dbReference type="STRING" id="1336337.A0A3N4IVZ4"/>
<evidence type="ECO:0000256" key="3">
    <source>
        <dbReference type="ARBA" id="ARBA00022989"/>
    </source>
</evidence>
<comment type="similarity">
    <text evidence="5">Belongs to the SAT4 family.</text>
</comment>
<feature type="transmembrane region" description="Helical" evidence="6">
    <location>
        <begin position="64"/>
        <end position="88"/>
    </location>
</feature>
<organism evidence="8 9">
    <name type="scientific">Choiromyces venosus 120613-1</name>
    <dbReference type="NCBI Taxonomy" id="1336337"/>
    <lineage>
        <taxon>Eukaryota</taxon>
        <taxon>Fungi</taxon>
        <taxon>Dikarya</taxon>
        <taxon>Ascomycota</taxon>
        <taxon>Pezizomycotina</taxon>
        <taxon>Pezizomycetes</taxon>
        <taxon>Pezizales</taxon>
        <taxon>Tuberaceae</taxon>
        <taxon>Choiromyces</taxon>
    </lineage>
</organism>
<evidence type="ECO:0000256" key="6">
    <source>
        <dbReference type="SAM" id="Phobius"/>
    </source>
</evidence>
<comment type="subcellular location">
    <subcellularLocation>
        <location evidence="1">Membrane</location>
        <topology evidence="1">Multi-pass membrane protein</topology>
    </subcellularLocation>
</comment>
<evidence type="ECO:0000313" key="8">
    <source>
        <dbReference type="EMBL" id="RPA90159.1"/>
    </source>
</evidence>
<protein>
    <recommendedName>
        <fullName evidence="7">Rhodopsin domain-containing protein</fullName>
    </recommendedName>
</protein>
<evidence type="ECO:0000256" key="5">
    <source>
        <dbReference type="ARBA" id="ARBA00038359"/>
    </source>
</evidence>
<feature type="transmembrane region" description="Helical" evidence="6">
    <location>
        <begin position="108"/>
        <end position="134"/>
    </location>
</feature>
<evidence type="ECO:0000256" key="1">
    <source>
        <dbReference type="ARBA" id="ARBA00004141"/>
    </source>
</evidence>
<feature type="transmembrane region" description="Helical" evidence="6">
    <location>
        <begin position="141"/>
        <end position="159"/>
    </location>
</feature>
<dbReference type="EMBL" id="ML120538">
    <property type="protein sequence ID" value="RPA90159.1"/>
    <property type="molecule type" value="Genomic_DNA"/>
</dbReference>
<gene>
    <name evidence="8" type="ORF">L873DRAFT_478087</name>
</gene>
<dbReference type="GO" id="GO:0016020">
    <property type="term" value="C:membrane"/>
    <property type="evidence" value="ECO:0007669"/>
    <property type="project" value="UniProtKB-SubCell"/>
</dbReference>
<keyword evidence="2 6" id="KW-0812">Transmembrane</keyword>
<evidence type="ECO:0000259" key="7">
    <source>
        <dbReference type="Pfam" id="PF20684"/>
    </source>
</evidence>
<keyword evidence="4 6" id="KW-0472">Membrane</keyword>
<feature type="transmembrane region" description="Helical" evidence="6">
    <location>
        <begin position="31"/>
        <end position="52"/>
    </location>
</feature>
<keyword evidence="9" id="KW-1185">Reference proteome</keyword>
<feature type="transmembrane region" description="Helical" evidence="6">
    <location>
        <begin position="193"/>
        <end position="215"/>
    </location>
</feature>
<dbReference type="PANTHER" id="PTHR33048">
    <property type="entry name" value="PTH11-LIKE INTEGRAL MEMBRANE PROTEIN (AFU_ORTHOLOGUE AFUA_5G11245)"/>
    <property type="match status" value="1"/>
</dbReference>
<dbReference type="InterPro" id="IPR049326">
    <property type="entry name" value="Rhodopsin_dom_fungi"/>
</dbReference>
<name>A0A3N4IVZ4_9PEZI</name>
<sequence>MERFGPPGGLGGGLEGSLGGMGVGDSSCGTILAVVYTTTAVMFSILCLRLYVRWRHSGIRLDDWAHVAASCFAIAAATVMALGVRYGLGRHKLDINPIETIHGLKWNWILNLMFIITTFVVRMAICSSLLYLAWRDRIFRFTIYGLMVFMITYSVAFWLPTILECQPQKFIYDKISRQDGECLPVGVMRGLEIMHTLMNSATGAVLVGLLVAIQWGRVMEEKLKYGPGVVVLLGLL</sequence>
<reference evidence="8 9" key="1">
    <citation type="journal article" date="2018" name="Nat. Ecol. Evol.">
        <title>Pezizomycetes genomes reveal the molecular basis of ectomycorrhizal truffle lifestyle.</title>
        <authorList>
            <person name="Murat C."/>
            <person name="Payen T."/>
            <person name="Noel B."/>
            <person name="Kuo A."/>
            <person name="Morin E."/>
            <person name="Chen J."/>
            <person name="Kohler A."/>
            <person name="Krizsan K."/>
            <person name="Balestrini R."/>
            <person name="Da Silva C."/>
            <person name="Montanini B."/>
            <person name="Hainaut M."/>
            <person name="Levati E."/>
            <person name="Barry K.W."/>
            <person name="Belfiori B."/>
            <person name="Cichocki N."/>
            <person name="Clum A."/>
            <person name="Dockter R.B."/>
            <person name="Fauchery L."/>
            <person name="Guy J."/>
            <person name="Iotti M."/>
            <person name="Le Tacon F."/>
            <person name="Lindquist E.A."/>
            <person name="Lipzen A."/>
            <person name="Malagnac F."/>
            <person name="Mello A."/>
            <person name="Molinier V."/>
            <person name="Miyauchi S."/>
            <person name="Poulain J."/>
            <person name="Riccioni C."/>
            <person name="Rubini A."/>
            <person name="Sitrit Y."/>
            <person name="Splivallo R."/>
            <person name="Traeger S."/>
            <person name="Wang M."/>
            <person name="Zifcakova L."/>
            <person name="Wipf D."/>
            <person name="Zambonelli A."/>
            <person name="Paolocci F."/>
            <person name="Nowrousian M."/>
            <person name="Ottonello S."/>
            <person name="Baldrian P."/>
            <person name="Spatafora J.W."/>
            <person name="Henrissat B."/>
            <person name="Nagy L.G."/>
            <person name="Aury J.M."/>
            <person name="Wincker P."/>
            <person name="Grigoriev I.V."/>
            <person name="Bonfante P."/>
            <person name="Martin F.M."/>
        </authorList>
    </citation>
    <scope>NUCLEOTIDE SEQUENCE [LARGE SCALE GENOMIC DNA]</scope>
    <source>
        <strain evidence="8 9">120613-1</strain>
    </source>
</reference>
<accession>A0A3N4IVZ4</accession>
<dbReference type="OrthoDB" id="444631at2759"/>
<dbReference type="AlphaFoldDB" id="A0A3N4IVZ4"/>
<evidence type="ECO:0000256" key="2">
    <source>
        <dbReference type="ARBA" id="ARBA00022692"/>
    </source>
</evidence>
<dbReference type="PANTHER" id="PTHR33048:SF96">
    <property type="entry name" value="INTEGRAL MEMBRANE PROTEIN"/>
    <property type="match status" value="1"/>
</dbReference>
<proteinExistence type="inferred from homology"/>
<dbReference type="Pfam" id="PF20684">
    <property type="entry name" value="Fung_rhodopsin"/>
    <property type="match status" value="1"/>
</dbReference>
<dbReference type="InterPro" id="IPR052337">
    <property type="entry name" value="SAT4-like"/>
</dbReference>
<evidence type="ECO:0000256" key="4">
    <source>
        <dbReference type="ARBA" id="ARBA00023136"/>
    </source>
</evidence>
<evidence type="ECO:0000313" key="9">
    <source>
        <dbReference type="Proteomes" id="UP000276215"/>
    </source>
</evidence>
<dbReference type="Proteomes" id="UP000276215">
    <property type="component" value="Unassembled WGS sequence"/>
</dbReference>
<keyword evidence="3 6" id="KW-1133">Transmembrane helix</keyword>
<feature type="domain" description="Rhodopsin" evidence="7">
    <location>
        <begin position="48"/>
        <end position="235"/>
    </location>
</feature>